<keyword evidence="1" id="KW-0732">Signal</keyword>
<feature type="signal peptide" evidence="1">
    <location>
        <begin position="1"/>
        <end position="20"/>
    </location>
</feature>
<dbReference type="Proteomes" id="UP000195985">
    <property type="component" value="Unassembled WGS sequence"/>
</dbReference>
<feature type="chain" id="PRO_5039388446" description="Lipoprotein" evidence="1">
    <location>
        <begin position="21"/>
        <end position="117"/>
    </location>
</feature>
<protein>
    <recommendedName>
        <fullName evidence="4">Lipoprotein</fullName>
    </recommendedName>
</protein>
<gene>
    <name evidence="2" type="ORF">TPAS_764</name>
</gene>
<proteinExistence type="predicted"/>
<evidence type="ECO:0000313" key="2">
    <source>
        <dbReference type="EMBL" id="SLM51089.1"/>
    </source>
</evidence>
<evidence type="ECO:0000256" key="1">
    <source>
        <dbReference type="SAM" id="SignalP"/>
    </source>
</evidence>
<dbReference type="AlphaFoldDB" id="A0A1W1IDX4"/>
<sequence length="117" mass="13263">MKAYLALPVALLLMACSNESNETTQTEVTQTSVSESAEIISTEVIDNETAFLEQLADFDAEHEPFIVAYYDSLDAIKEKVSDETNTFVDPELSERELQIKLIFKGDDDYYRVVLEQK</sequence>
<evidence type="ECO:0000313" key="3">
    <source>
        <dbReference type="Proteomes" id="UP000195985"/>
    </source>
</evidence>
<reference evidence="3" key="1">
    <citation type="submission" date="2016-04" db="EMBL/GenBank/DDBJ databases">
        <authorList>
            <person name="Strepis N."/>
        </authorList>
    </citation>
    <scope>NUCLEOTIDE SEQUENCE [LARGE SCALE GENOMIC DNA]</scope>
</reference>
<name>A0A1W1IDX4_9LACT</name>
<accession>A0A1W1IDX4</accession>
<evidence type="ECO:0008006" key="4">
    <source>
        <dbReference type="Google" id="ProtNLM"/>
    </source>
</evidence>
<dbReference type="PROSITE" id="PS51257">
    <property type="entry name" value="PROKAR_LIPOPROTEIN"/>
    <property type="match status" value="1"/>
</dbReference>
<dbReference type="EMBL" id="FWEY01000002">
    <property type="protein sequence ID" value="SLM51089.1"/>
    <property type="molecule type" value="Genomic_DNA"/>
</dbReference>
<keyword evidence="3" id="KW-1185">Reference proteome</keyword>
<organism evidence="2 3">
    <name type="scientific">Trichococcus pasteurii</name>
    <dbReference type="NCBI Taxonomy" id="43064"/>
    <lineage>
        <taxon>Bacteria</taxon>
        <taxon>Bacillati</taxon>
        <taxon>Bacillota</taxon>
        <taxon>Bacilli</taxon>
        <taxon>Lactobacillales</taxon>
        <taxon>Carnobacteriaceae</taxon>
        <taxon>Trichococcus</taxon>
    </lineage>
</organism>